<sequence>MSQLKCVNSLKAATRRIRGVIFVANKSFCDKRDSDGRSEKPNEREEKKSKSDSLLFEQQDEGNPGATEREKEASLKSKLSHECSKLYGKKNIRMLNVNRVLRLNQSDDDMLKNTMYENVGFPSNSAPASDIYVQFSKSDDKKPTDPKPPDSKSKETKTDSSGAKKDTKTAEPSSSKPAASAAPAASKAPAKPGEPATPAAPGAPSKPPKPDAPPIPLGPRPVESIIYRLKKNVDVEPWDLPPPKKGGLKRQEAGEVILHFIPREWFTAFIPKTGITGFGTFLFTTGTFLVSKEYYVLEHEYYTGVSMAILTAGLIKYAGPLVAQYLDKEIKEYEDTINTNKNDWIESIKTNIRQLKLYQLQSQGNLMLVDAKRENVHLQLENEFRKRQMTVYKKVLHILNYHVEVANAHKRINQKNLVQYVMKNVLESITPEIQNQILYMSIENLIVAFAKVGREDEQIKAEENK</sequence>
<evidence type="ECO:0000256" key="1">
    <source>
        <dbReference type="ARBA" id="ARBA00007479"/>
    </source>
</evidence>
<evidence type="ECO:0000256" key="2">
    <source>
        <dbReference type="ARBA" id="ARBA00022448"/>
    </source>
</evidence>
<dbReference type="AlphaFoldDB" id="A0A9N9TQX7"/>
<dbReference type="SUPFAM" id="SSF161060">
    <property type="entry name" value="ATP synthase B chain-like"/>
    <property type="match status" value="1"/>
</dbReference>
<gene>
    <name evidence="11" type="ORF">PHYEVI_LOCUS5039</name>
</gene>
<evidence type="ECO:0000256" key="7">
    <source>
        <dbReference type="ARBA" id="ARBA00023128"/>
    </source>
</evidence>
<feature type="compositionally biased region" description="Low complexity" evidence="10">
    <location>
        <begin position="172"/>
        <end position="203"/>
    </location>
</feature>
<keyword evidence="2 9" id="KW-0813">Transport</keyword>
<evidence type="ECO:0000256" key="9">
    <source>
        <dbReference type="RuleBase" id="RU368017"/>
    </source>
</evidence>
<evidence type="ECO:0000256" key="8">
    <source>
        <dbReference type="ARBA" id="ARBA00023136"/>
    </source>
</evidence>
<comment type="similarity">
    <text evidence="1 9">Belongs to the eukaryotic ATPase B chain family.</text>
</comment>
<evidence type="ECO:0000256" key="10">
    <source>
        <dbReference type="SAM" id="MobiDB-lite"/>
    </source>
</evidence>
<dbReference type="Gene3D" id="1.20.5.2210">
    <property type="match status" value="1"/>
</dbReference>
<feature type="compositionally biased region" description="Basic and acidic residues" evidence="10">
    <location>
        <begin position="137"/>
        <end position="169"/>
    </location>
</feature>
<evidence type="ECO:0000256" key="4">
    <source>
        <dbReference type="ARBA" id="ARBA00022781"/>
    </source>
</evidence>
<dbReference type="InterPro" id="IPR008688">
    <property type="entry name" value="ATP_synth_Bsub_B/MI25"/>
</dbReference>
<feature type="compositionally biased region" description="Pro residues" evidence="10">
    <location>
        <begin position="204"/>
        <end position="218"/>
    </location>
</feature>
<evidence type="ECO:0000313" key="12">
    <source>
        <dbReference type="Proteomes" id="UP001153712"/>
    </source>
</evidence>
<keyword evidence="4 9" id="KW-0375">Hydrogen ion transport</keyword>
<feature type="region of interest" description="Disordered" evidence="10">
    <location>
        <begin position="30"/>
        <end position="79"/>
    </location>
</feature>
<keyword evidence="12" id="KW-1185">Reference proteome</keyword>
<dbReference type="PANTHER" id="PTHR12733:SF3">
    <property type="entry name" value="ATP SYNTHASE F(0) COMPLEX SUBUNIT B1, MITOCHONDRIAL"/>
    <property type="match status" value="1"/>
</dbReference>
<dbReference type="InterPro" id="IPR013837">
    <property type="entry name" value="ATP_synth_F0_suB"/>
</dbReference>
<organism evidence="11 12">
    <name type="scientific">Phyllotreta striolata</name>
    <name type="common">Striped flea beetle</name>
    <name type="synonym">Crioceris striolata</name>
    <dbReference type="NCBI Taxonomy" id="444603"/>
    <lineage>
        <taxon>Eukaryota</taxon>
        <taxon>Metazoa</taxon>
        <taxon>Ecdysozoa</taxon>
        <taxon>Arthropoda</taxon>
        <taxon>Hexapoda</taxon>
        <taxon>Insecta</taxon>
        <taxon>Pterygota</taxon>
        <taxon>Neoptera</taxon>
        <taxon>Endopterygota</taxon>
        <taxon>Coleoptera</taxon>
        <taxon>Polyphaga</taxon>
        <taxon>Cucujiformia</taxon>
        <taxon>Chrysomeloidea</taxon>
        <taxon>Chrysomelidae</taxon>
        <taxon>Galerucinae</taxon>
        <taxon>Alticini</taxon>
        <taxon>Phyllotreta</taxon>
    </lineage>
</organism>
<dbReference type="PANTHER" id="PTHR12733">
    <property type="entry name" value="MITOCHONDRIAL ATP SYNTHASE B CHAIN"/>
    <property type="match status" value="1"/>
</dbReference>
<comment type="function">
    <text evidence="9">Subunit b, of the mitochondrial membrane ATP synthase complex (F(1)F(0) ATP synthase or Complex V) that produces ATP from ADP in the presence of a proton gradient across the membrane which is generated by electron transport complexes of the respiratory chain. ATP synthase complex consist of a soluble F(1) head domain - the catalytic core - and a membrane F(1) domain - the membrane proton channel. These two domains are linked by a central stalk rotating inside the F(1) region and a stationary peripheral stalk. During catalysis, ATP synthesis in the catalytic domain of F(1) is coupled via a rotary mechanism of the central stalk subunits to proton translocation. In vivo, can only synthesize ATP although its ATP hydrolase activity can be activated artificially in vitro. Part of the complex F(0) domain. Part of the complex F(0) domain and the peripheric stalk, which acts as a stator to hold the catalytic alpha(3)beta(3) subcomplex and subunit a/ATP6 static relative to the rotary elements.</text>
</comment>
<evidence type="ECO:0000256" key="6">
    <source>
        <dbReference type="ARBA" id="ARBA00023065"/>
    </source>
</evidence>
<keyword evidence="7 9" id="KW-0496">Mitochondrion</keyword>
<dbReference type="Proteomes" id="UP001153712">
    <property type="component" value="Chromosome 2"/>
</dbReference>
<evidence type="ECO:0000256" key="5">
    <source>
        <dbReference type="ARBA" id="ARBA00022792"/>
    </source>
</evidence>
<dbReference type="OrthoDB" id="67388at2759"/>
<dbReference type="GO" id="GO:0005743">
    <property type="term" value="C:mitochondrial inner membrane"/>
    <property type="evidence" value="ECO:0007669"/>
    <property type="project" value="UniProtKB-SubCell"/>
</dbReference>
<feature type="region of interest" description="Disordered" evidence="10">
    <location>
        <begin position="136"/>
        <end position="218"/>
    </location>
</feature>
<dbReference type="Pfam" id="PF05405">
    <property type="entry name" value="Mt_ATP-synt_B"/>
    <property type="match status" value="1"/>
</dbReference>
<dbReference type="GO" id="GO:0045259">
    <property type="term" value="C:proton-transporting ATP synthase complex"/>
    <property type="evidence" value="ECO:0007669"/>
    <property type="project" value="UniProtKB-KW"/>
</dbReference>
<keyword evidence="5 9" id="KW-0999">Mitochondrion inner membrane</keyword>
<keyword evidence="6 9" id="KW-0406">Ion transport</keyword>
<comment type="subunit">
    <text evidence="9">F-type ATPases have 2 components, CF(1) - the catalytic core - and CF(0) - the membrane proton channel. CF(1) and CF(0) have multiple subunits.</text>
</comment>
<protein>
    <recommendedName>
        <fullName evidence="9">ATP synthase subunit b</fullName>
    </recommendedName>
</protein>
<feature type="compositionally biased region" description="Basic and acidic residues" evidence="10">
    <location>
        <begin position="67"/>
        <end position="79"/>
    </location>
</feature>
<keyword evidence="3 9" id="KW-0138">CF(0)</keyword>
<evidence type="ECO:0000313" key="11">
    <source>
        <dbReference type="EMBL" id="CAG9858650.1"/>
    </source>
</evidence>
<name>A0A9N9TQX7_PHYSR</name>
<keyword evidence="8 9" id="KW-0472">Membrane</keyword>
<accession>A0A9N9TQX7</accession>
<proteinExistence type="inferred from homology"/>
<reference evidence="11" key="1">
    <citation type="submission" date="2022-01" db="EMBL/GenBank/DDBJ databases">
        <authorList>
            <person name="King R."/>
        </authorList>
    </citation>
    <scope>NUCLEOTIDE SEQUENCE</scope>
</reference>
<feature type="compositionally biased region" description="Basic and acidic residues" evidence="10">
    <location>
        <begin position="30"/>
        <end position="51"/>
    </location>
</feature>
<comment type="subcellular location">
    <subcellularLocation>
        <location evidence="9">Mitochondrion</location>
    </subcellularLocation>
    <subcellularLocation>
        <location evidence="9">Mitochondrion inner membrane</location>
    </subcellularLocation>
</comment>
<evidence type="ECO:0000256" key="3">
    <source>
        <dbReference type="ARBA" id="ARBA00022547"/>
    </source>
</evidence>
<dbReference type="EMBL" id="OU900095">
    <property type="protein sequence ID" value="CAG9858650.1"/>
    <property type="molecule type" value="Genomic_DNA"/>
</dbReference>
<dbReference type="GO" id="GO:0046933">
    <property type="term" value="F:proton-transporting ATP synthase activity, rotational mechanism"/>
    <property type="evidence" value="ECO:0007669"/>
    <property type="project" value="TreeGrafter"/>
</dbReference>